<dbReference type="EC" id="2.7.13.3" evidence="3"/>
<feature type="transmembrane region" description="Helical" evidence="16">
    <location>
        <begin position="164"/>
        <end position="182"/>
    </location>
</feature>
<dbReference type="InterPro" id="IPR036890">
    <property type="entry name" value="HATPase_C_sf"/>
</dbReference>
<keyword evidence="11" id="KW-0418">Kinase</keyword>
<dbReference type="PANTHER" id="PTHR45436:SF14">
    <property type="entry name" value="SENSOR PROTEIN QSEC"/>
    <property type="match status" value="1"/>
</dbReference>
<keyword evidence="13 16" id="KW-1133">Transmembrane helix</keyword>
<dbReference type="PATRIC" id="fig|1006551.4.peg.588"/>
<dbReference type="CDD" id="cd00082">
    <property type="entry name" value="HisKA"/>
    <property type="match status" value="1"/>
</dbReference>
<keyword evidence="6" id="KW-0997">Cell inner membrane</keyword>
<keyword evidence="8" id="KW-0808">Transferase</keyword>
<protein>
    <recommendedName>
        <fullName evidence="4">Sensor protein QseC</fullName>
        <ecNumber evidence="3">2.7.13.3</ecNumber>
    </recommendedName>
</protein>
<sequence>MKRLGRLSLRVRLTLLFLLLTSAAWGIASLVAWQQTADKLDKLFDTQQLLFARRLSAMNVDELHTLAPQVREQKKVKHGHLDDDALAFAIFTADGKMVLNDGENGQDIQWGNHREGFSDGYLRGDDDEWRFLWLTTRDGRHRIAVGQEWDYRREMALDIVTSQLTPWLVALPLMFLLLIVLLSRELAPLKKLATTLRARAPDSAETLNSENVPSEVRPLVDALNQLFTRTHDTMIRERRFTSDAAHELRSPLAALKVQTEVAQLSTDDPQGLDKALAQLHQGIDRATRLVDQLLTLSRLDSLAQLDDLQTIALDELLQSAVMEMYHPAQQAGVELRLHLNAKNIMRTGQPLLLSLLVRNLLDNAVRYSAAGRQVDIILEAGEFRVRDNGPGISAEALTRIGERFYRPPGQEQPGSGLGLSIVKRIAALHGMTASFDNARDDGFEARIRW</sequence>
<evidence type="ECO:0000256" key="14">
    <source>
        <dbReference type="ARBA" id="ARBA00023012"/>
    </source>
</evidence>
<evidence type="ECO:0000313" key="19">
    <source>
        <dbReference type="Proteomes" id="UP000007843"/>
    </source>
</evidence>
<dbReference type="InterPro" id="IPR005467">
    <property type="entry name" value="His_kinase_dom"/>
</dbReference>
<dbReference type="Proteomes" id="UP000007843">
    <property type="component" value="Chromosome"/>
</dbReference>
<reference evidence="18 19" key="1">
    <citation type="journal article" date="2012" name="J. Bacteriol.">
        <title>Complete genome sequence of Klebsiella oxytoca KCTC 1686, used in production of 2,3-butanediol.</title>
        <authorList>
            <person name="Shin S.H."/>
            <person name="Kim S."/>
            <person name="Kim J.Y."/>
            <person name="Lee S."/>
            <person name="Um Y."/>
            <person name="Oh M.K."/>
            <person name="Kim Y.R."/>
            <person name="Lee J."/>
            <person name="Yang K.S."/>
        </authorList>
    </citation>
    <scope>NUCLEOTIDE SEQUENCE [LARGE SCALE GENOMIC DNA]</scope>
    <source>
        <strain evidence="19">ATCC 8724 / DSM 4798 / JCM 20051 / NBRC 3318 / NRRL B-199 / KCTC 1686</strain>
    </source>
</reference>
<dbReference type="Gene3D" id="3.30.565.10">
    <property type="entry name" value="Histidine kinase-like ATPase, C-terminal domain"/>
    <property type="match status" value="1"/>
</dbReference>
<proteinExistence type="predicted"/>
<dbReference type="Pfam" id="PF02518">
    <property type="entry name" value="HATPase_c"/>
    <property type="match status" value="1"/>
</dbReference>
<dbReference type="PROSITE" id="PS50109">
    <property type="entry name" value="HIS_KIN"/>
    <property type="match status" value="1"/>
</dbReference>
<dbReference type="FunFam" id="1.10.287.130:FF:000035">
    <property type="entry name" value="Two-component sensor histidine kinase"/>
    <property type="match status" value="1"/>
</dbReference>
<evidence type="ECO:0000259" key="17">
    <source>
        <dbReference type="PROSITE" id="PS50109"/>
    </source>
</evidence>
<keyword evidence="7" id="KW-0597">Phosphoprotein</keyword>
<dbReference type="NCBIfam" id="NF007664">
    <property type="entry name" value="PRK10337.1"/>
    <property type="match status" value="1"/>
</dbReference>
<keyword evidence="14" id="KW-0902">Two-component regulatory system</keyword>
<dbReference type="PANTHER" id="PTHR45436">
    <property type="entry name" value="SENSOR HISTIDINE KINASE YKOH"/>
    <property type="match status" value="1"/>
</dbReference>
<dbReference type="HOGENOM" id="CLU_000445_89_37_6"/>
<dbReference type="KEGG" id="kox:KOX_02940"/>
<dbReference type="InterPro" id="IPR036097">
    <property type="entry name" value="HisK_dim/P_sf"/>
</dbReference>
<dbReference type="SMART" id="SM00387">
    <property type="entry name" value="HATPase_c"/>
    <property type="match status" value="1"/>
</dbReference>
<dbReference type="InterPro" id="IPR013727">
    <property type="entry name" value="2CSK_N"/>
</dbReference>
<gene>
    <name evidence="18" type="ordered locus">KOX_02940</name>
</gene>
<evidence type="ECO:0000256" key="3">
    <source>
        <dbReference type="ARBA" id="ARBA00012438"/>
    </source>
</evidence>
<evidence type="ECO:0000256" key="12">
    <source>
        <dbReference type="ARBA" id="ARBA00022840"/>
    </source>
</evidence>
<accession>A0A0H3H1J2</accession>
<comment type="catalytic activity">
    <reaction evidence="1">
        <text>ATP + protein L-histidine = ADP + protein N-phospho-L-histidine.</text>
        <dbReference type="EC" id="2.7.13.3"/>
    </reaction>
</comment>
<evidence type="ECO:0000313" key="18">
    <source>
        <dbReference type="EMBL" id="AEX02329.1"/>
    </source>
</evidence>
<name>A0A0H3H1J2_KLEM8</name>
<dbReference type="InterPro" id="IPR003594">
    <property type="entry name" value="HATPase_dom"/>
</dbReference>
<dbReference type="Gene3D" id="1.20.5.1040">
    <property type="entry name" value="Sensor protein qsec"/>
    <property type="match status" value="2"/>
</dbReference>
<evidence type="ECO:0000256" key="7">
    <source>
        <dbReference type="ARBA" id="ARBA00022553"/>
    </source>
</evidence>
<evidence type="ECO:0000256" key="11">
    <source>
        <dbReference type="ARBA" id="ARBA00022777"/>
    </source>
</evidence>
<feature type="domain" description="Histidine kinase" evidence="17">
    <location>
        <begin position="243"/>
        <end position="449"/>
    </location>
</feature>
<dbReference type="AlphaFoldDB" id="A0A0H3H1J2"/>
<dbReference type="RefSeq" id="WP_014226871.1">
    <property type="nucleotide sequence ID" value="NC_016612.1"/>
</dbReference>
<dbReference type="InterPro" id="IPR004358">
    <property type="entry name" value="Sig_transdc_His_kin-like_C"/>
</dbReference>
<dbReference type="Pfam" id="PF00512">
    <property type="entry name" value="HisKA"/>
    <property type="match status" value="1"/>
</dbReference>
<dbReference type="GO" id="GO:0000155">
    <property type="term" value="F:phosphorelay sensor kinase activity"/>
    <property type="evidence" value="ECO:0007669"/>
    <property type="project" value="InterPro"/>
</dbReference>
<evidence type="ECO:0000256" key="2">
    <source>
        <dbReference type="ARBA" id="ARBA00004429"/>
    </source>
</evidence>
<organism evidence="18 19">
    <name type="scientific">Klebsiella michiganensis (strain ATCC 8724 / DSM 4798 / JCM 20051 / NBRC 3318 / NRRL B-199 / KCTC 1686 / BUCSAV 143 / CCM 1901)</name>
    <dbReference type="NCBI Taxonomy" id="1006551"/>
    <lineage>
        <taxon>Bacteria</taxon>
        <taxon>Pseudomonadati</taxon>
        <taxon>Pseudomonadota</taxon>
        <taxon>Gammaproteobacteria</taxon>
        <taxon>Enterobacterales</taxon>
        <taxon>Enterobacteriaceae</taxon>
        <taxon>Klebsiella/Raoultella group</taxon>
        <taxon>Klebsiella</taxon>
    </lineage>
</organism>
<dbReference type="FunFam" id="3.30.565.10:FF:000055">
    <property type="entry name" value="Two-component sensor histidine kinase"/>
    <property type="match status" value="1"/>
</dbReference>
<dbReference type="EMBL" id="CP003218">
    <property type="protein sequence ID" value="AEX02329.1"/>
    <property type="molecule type" value="Genomic_DNA"/>
</dbReference>
<evidence type="ECO:0000256" key="6">
    <source>
        <dbReference type="ARBA" id="ARBA00022519"/>
    </source>
</evidence>
<dbReference type="InterPro" id="IPR059132">
    <property type="entry name" value="QseC"/>
</dbReference>
<evidence type="ECO:0000256" key="13">
    <source>
        <dbReference type="ARBA" id="ARBA00022989"/>
    </source>
</evidence>
<keyword evidence="9 16" id="KW-0812">Transmembrane</keyword>
<dbReference type="SMART" id="SM00388">
    <property type="entry name" value="HisKA"/>
    <property type="match status" value="1"/>
</dbReference>
<keyword evidence="12" id="KW-0067">ATP-binding</keyword>
<dbReference type="Pfam" id="PF08521">
    <property type="entry name" value="2CSK_N"/>
    <property type="match status" value="1"/>
</dbReference>
<keyword evidence="10" id="KW-0547">Nucleotide-binding</keyword>
<dbReference type="InterPro" id="IPR003661">
    <property type="entry name" value="HisK_dim/P_dom"/>
</dbReference>
<evidence type="ECO:0000256" key="9">
    <source>
        <dbReference type="ARBA" id="ARBA00022692"/>
    </source>
</evidence>
<comment type="subcellular location">
    <subcellularLocation>
        <location evidence="2">Cell inner membrane</location>
        <topology evidence="2">Multi-pass membrane protein</topology>
    </subcellularLocation>
</comment>
<evidence type="ECO:0000256" key="8">
    <source>
        <dbReference type="ARBA" id="ARBA00022679"/>
    </source>
</evidence>
<dbReference type="InterPro" id="IPR050428">
    <property type="entry name" value="TCS_sensor_his_kinase"/>
</dbReference>
<dbReference type="Gene3D" id="1.10.287.130">
    <property type="match status" value="1"/>
</dbReference>
<evidence type="ECO:0000256" key="10">
    <source>
        <dbReference type="ARBA" id="ARBA00022741"/>
    </source>
</evidence>
<evidence type="ECO:0000256" key="4">
    <source>
        <dbReference type="ARBA" id="ARBA00017234"/>
    </source>
</evidence>
<dbReference type="PRINTS" id="PR00344">
    <property type="entry name" value="BCTRLSENSOR"/>
</dbReference>
<evidence type="ECO:0000256" key="5">
    <source>
        <dbReference type="ARBA" id="ARBA00022475"/>
    </source>
</evidence>
<dbReference type="SUPFAM" id="SSF47384">
    <property type="entry name" value="Homodimeric domain of signal transducing histidine kinase"/>
    <property type="match status" value="1"/>
</dbReference>
<dbReference type="SUPFAM" id="SSF55874">
    <property type="entry name" value="ATPase domain of HSP90 chaperone/DNA topoisomerase II/histidine kinase"/>
    <property type="match status" value="1"/>
</dbReference>
<dbReference type="GO" id="GO:0005524">
    <property type="term" value="F:ATP binding"/>
    <property type="evidence" value="ECO:0007669"/>
    <property type="project" value="UniProtKB-KW"/>
</dbReference>
<dbReference type="GO" id="GO:0005886">
    <property type="term" value="C:plasma membrane"/>
    <property type="evidence" value="ECO:0007669"/>
    <property type="project" value="TreeGrafter"/>
</dbReference>
<evidence type="ECO:0000256" key="16">
    <source>
        <dbReference type="SAM" id="Phobius"/>
    </source>
</evidence>
<evidence type="ECO:0000256" key="15">
    <source>
        <dbReference type="ARBA" id="ARBA00023136"/>
    </source>
</evidence>
<keyword evidence="5" id="KW-1003">Cell membrane</keyword>
<evidence type="ECO:0000256" key="1">
    <source>
        <dbReference type="ARBA" id="ARBA00000085"/>
    </source>
</evidence>
<keyword evidence="15 16" id="KW-0472">Membrane</keyword>